<keyword evidence="1" id="KW-0472">Membrane</keyword>
<keyword evidence="1" id="KW-0812">Transmembrane</keyword>
<evidence type="ECO:0000313" key="2">
    <source>
        <dbReference type="EMBL" id="GLK02928.1"/>
    </source>
</evidence>
<feature type="transmembrane region" description="Helical" evidence="1">
    <location>
        <begin position="328"/>
        <end position="349"/>
    </location>
</feature>
<dbReference type="EMBL" id="BSET01000002">
    <property type="protein sequence ID" value="GLK02928.1"/>
    <property type="molecule type" value="Genomic_DNA"/>
</dbReference>
<gene>
    <name evidence="2" type="ORF">GCM10017596_26430</name>
</gene>
<comment type="caution">
    <text evidence="2">The sequence shown here is derived from an EMBL/GenBank/DDBJ whole genome shotgun (WGS) entry which is preliminary data.</text>
</comment>
<evidence type="ECO:0000256" key="1">
    <source>
        <dbReference type="SAM" id="Phobius"/>
    </source>
</evidence>
<reference evidence="2" key="2">
    <citation type="submission" date="2023-01" db="EMBL/GenBank/DDBJ databases">
        <authorList>
            <person name="Sun Q."/>
            <person name="Evtushenko L."/>
        </authorList>
    </citation>
    <scope>NUCLEOTIDE SEQUENCE</scope>
    <source>
        <strain evidence="2">VKM Ac-1958</strain>
    </source>
</reference>
<dbReference type="AlphaFoldDB" id="A0A9W6HUL4"/>
<reference evidence="2" key="1">
    <citation type="journal article" date="2014" name="Int. J. Syst. Evol. Microbiol.">
        <title>Complete genome sequence of Corynebacterium casei LMG S-19264T (=DSM 44701T), isolated from a smear-ripened cheese.</title>
        <authorList>
            <consortium name="US DOE Joint Genome Institute (JGI-PGF)"/>
            <person name="Walter F."/>
            <person name="Albersmeier A."/>
            <person name="Kalinowski J."/>
            <person name="Ruckert C."/>
        </authorList>
    </citation>
    <scope>NUCLEOTIDE SEQUENCE</scope>
    <source>
        <strain evidence="2">VKM Ac-1958</strain>
    </source>
</reference>
<keyword evidence="3" id="KW-1185">Reference proteome</keyword>
<keyword evidence="1" id="KW-1133">Transmembrane helix</keyword>
<dbReference type="Proteomes" id="UP001142325">
    <property type="component" value="Unassembled WGS sequence"/>
</dbReference>
<evidence type="ECO:0000313" key="3">
    <source>
        <dbReference type="Proteomes" id="UP001142325"/>
    </source>
</evidence>
<dbReference type="RefSeq" id="WP_204937746.1">
    <property type="nucleotide sequence ID" value="NZ_BAAAUM010000002.1"/>
</dbReference>
<protein>
    <submittedName>
        <fullName evidence="2">Uncharacterized protein</fullName>
    </submittedName>
</protein>
<accession>A0A9W6HUL4</accession>
<feature type="transmembrane region" description="Helical" evidence="1">
    <location>
        <begin position="296"/>
        <end position="316"/>
    </location>
</feature>
<sequence length="370" mass="40526">MVATRILIAELDSLAQATRFADRGARAATVELTGMLRLGMLVSGDILITDAMLLDGAYFLSLGPEGLLRELGAAYAHYPLTITGTYATLREGLRARRDDSSFLWSVPEIRSASGVPANIEAAWEEWLRAVEAGLISYEQQSGAGSSLRLGGMPIEHRDDADLAAAIAAAELSETRSRSVAFARIDGLGLSEEDSAPVRAWWNTAYLRMIAENVRADWVSFETDVRRPIVVREQDVELPISADFVDWARRSTPATISLAWDASRSQRLRLRERPTWGRMRDLAFVATQAGSVRTRRAVLTGSTAKVLIAIVVIVLALPQWDIGALDNPWTWVAFAGALLTTVPFDSLLALRSLLTRAPRARFVLYGRSSDG</sequence>
<organism evidence="2 3">
    <name type="scientific">Microbacterium keratanolyticum</name>
    <dbReference type="NCBI Taxonomy" id="67574"/>
    <lineage>
        <taxon>Bacteria</taxon>
        <taxon>Bacillati</taxon>
        <taxon>Actinomycetota</taxon>
        <taxon>Actinomycetes</taxon>
        <taxon>Micrococcales</taxon>
        <taxon>Microbacteriaceae</taxon>
        <taxon>Microbacterium</taxon>
    </lineage>
</organism>
<name>A0A9W6HUL4_9MICO</name>
<proteinExistence type="predicted"/>